<proteinExistence type="predicted"/>
<protein>
    <submittedName>
        <fullName evidence="4">ABC transporter permease</fullName>
    </submittedName>
</protein>
<name>A0A182ETY0_ONCOC</name>
<feature type="transmembrane region" description="Helical" evidence="1">
    <location>
        <begin position="28"/>
        <end position="48"/>
    </location>
</feature>
<accession>A0A182ETY0</accession>
<dbReference type="STRING" id="42157.A0A182ETY0"/>
<evidence type="ECO:0000313" key="2">
    <source>
        <dbReference type="EMBL" id="VDM96581.1"/>
    </source>
</evidence>
<evidence type="ECO:0000313" key="3">
    <source>
        <dbReference type="Proteomes" id="UP000271087"/>
    </source>
</evidence>
<gene>
    <name evidence="2" type="ORF">NOO_LOCUS11608</name>
</gene>
<dbReference type="OrthoDB" id="3824970at2759"/>
<keyword evidence="1" id="KW-0472">Membrane</keyword>
<evidence type="ECO:0000256" key="1">
    <source>
        <dbReference type="SAM" id="Phobius"/>
    </source>
</evidence>
<keyword evidence="1" id="KW-1133">Transmembrane helix</keyword>
<keyword evidence="3" id="KW-1185">Reference proteome</keyword>
<reference evidence="4" key="1">
    <citation type="submission" date="2016-06" db="UniProtKB">
        <authorList>
            <consortium name="WormBaseParasite"/>
        </authorList>
    </citation>
    <scope>IDENTIFICATION</scope>
</reference>
<dbReference type="AlphaFoldDB" id="A0A182ETY0"/>
<sequence length="51" mass="5581">MPIIVALDPFDAILTVARHTPMPTLNSYIIISILLTAGSTFYALLTFAKDE</sequence>
<organism evidence="4">
    <name type="scientific">Onchocerca ochengi</name>
    <name type="common">Filarial nematode worm</name>
    <dbReference type="NCBI Taxonomy" id="42157"/>
    <lineage>
        <taxon>Eukaryota</taxon>
        <taxon>Metazoa</taxon>
        <taxon>Ecdysozoa</taxon>
        <taxon>Nematoda</taxon>
        <taxon>Chromadorea</taxon>
        <taxon>Rhabditida</taxon>
        <taxon>Spirurina</taxon>
        <taxon>Spiruromorpha</taxon>
        <taxon>Filarioidea</taxon>
        <taxon>Onchocercidae</taxon>
        <taxon>Onchocerca</taxon>
    </lineage>
</organism>
<dbReference type="WBParaSite" id="nOo.2.0.1.t11608-RA">
    <property type="protein sequence ID" value="nOo.2.0.1.t11608-RA"/>
    <property type="gene ID" value="nOo.2.0.1.g11608"/>
</dbReference>
<keyword evidence="1" id="KW-0812">Transmembrane</keyword>
<reference evidence="2 3" key="2">
    <citation type="submission" date="2018-08" db="EMBL/GenBank/DDBJ databases">
        <authorList>
            <person name="Laetsch R D."/>
            <person name="Stevens L."/>
            <person name="Kumar S."/>
            <person name="Blaxter L. M."/>
        </authorList>
    </citation>
    <scope>NUCLEOTIDE SEQUENCE [LARGE SCALE GENOMIC DNA]</scope>
</reference>
<evidence type="ECO:0000313" key="4">
    <source>
        <dbReference type="WBParaSite" id="nOo.2.0.1.t11608-RA"/>
    </source>
</evidence>
<dbReference type="EMBL" id="UYRW01008351">
    <property type="protein sequence ID" value="VDM96581.1"/>
    <property type="molecule type" value="Genomic_DNA"/>
</dbReference>
<dbReference type="Proteomes" id="UP000271087">
    <property type="component" value="Unassembled WGS sequence"/>
</dbReference>